<organism evidence="2 3">
    <name type="scientific">Glycomyces algeriensis</name>
    <dbReference type="NCBI Taxonomy" id="256037"/>
    <lineage>
        <taxon>Bacteria</taxon>
        <taxon>Bacillati</taxon>
        <taxon>Actinomycetota</taxon>
        <taxon>Actinomycetes</taxon>
        <taxon>Glycomycetales</taxon>
        <taxon>Glycomycetaceae</taxon>
        <taxon>Glycomyces</taxon>
    </lineage>
</organism>
<reference evidence="2" key="1">
    <citation type="submission" date="2022-12" db="EMBL/GenBank/DDBJ databases">
        <title>Reference genome sequencing for broad-spectrum identification of bacterial and archaeal isolates by mass spectrometry.</title>
        <authorList>
            <person name="Sekiguchi Y."/>
            <person name="Tourlousse D.M."/>
        </authorList>
    </citation>
    <scope>NUCLEOTIDE SEQUENCE</scope>
    <source>
        <strain evidence="2">LLR39Z86</strain>
    </source>
</reference>
<evidence type="ECO:0000259" key="1">
    <source>
        <dbReference type="Pfam" id="PF13508"/>
    </source>
</evidence>
<dbReference type="InterPro" id="IPR052523">
    <property type="entry name" value="Trichothecene_AcTrans"/>
</dbReference>
<gene>
    <name evidence="2" type="ORF">GALLR39Z86_43830</name>
</gene>
<dbReference type="PANTHER" id="PTHR42791:SF1">
    <property type="entry name" value="N-ACETYLTRANSFERASE DOMAIN-CONTAINING PROTEIN"/>
    <property type="match status" value="1"/>
</dbReference>
<proteinExistence type="predicted"/>
<evidence type="ECO:0000313" key="2">
    <source>
        <dbReference type="EMBL" id="GLI44533.1"/>
    </source>
</evidence>
<dbReference type="Gene3D" id="3.40.630.30">
    <property type="match status" value="1"/>
</dbReference>
<dbReference type="SUPFAM" id="SSF55729">
    <property type="entry name" value="Acyl-CoA N-acyltransferases (Nat)"/>
    <property type="match status" value="1"/>
</dbReference>
<accession>A0A9W6LIE8</accession>
<dbReference type="InterPro" id="IPR000182">
    <property type="entry name" value="GNAT_dom"/>
</dbReference>
<keyword evidence="3" id="KW-1185">Reference proteome</keyword>
<dbReference type="GO" id="GO:0016747">
    <property type="term" value="F:acyltransferase activity, transferring groups other than amino-acyl groups"/>
    <property type="evidence" value="ECO:0007669"/>
    <property type="project" value="InterPro"/>
</dbReference>
<comment type="caution">
    <text evidence="2">The sequence shown here is derived from an EMBL/GenBank/DDBJ whole genome shotgun (WGS) entry which is preliminary data.</text>
</comment>
<feature type="domain" description="N-acetyltransferase" evidence="1">
    <location>
        <begin position="91"/>
        <end position="164"/>
    </location>
</feature>
<protein>
    <submittedName>
        <fullName evidence="2">N-acetyltransferase</fullName>
    </submittedName>
</protein>
<dbReference type="EMBL" id="BSDT01000001">
    <property type="protein sequence ID" value="GLI44533.1"/>
    <property type="molecule type" value="Genomic_DNA"/>
</dbReference>
<dbReference type="Proteomes" id="UP001144313">
    <property type="component" value="Unassembled WGS sequence"/>
</dbReference>
<evidence type="ECO:0000313" key="3">
    <source>
        <dbReference type="Proteomes" id="UP001144313"/>
    </source>
</evidence>
<dbReference type="InterPro" id="IPR016181">
    <property type="entry name" value="Acyl_CoA_acyltransferase"/>
</dbReference>
<dbReference type="PANTHER" id="PTHR42791">
    <property type="entry name" value="GNAT FAMILY ACETYLTRANSFERASE"/>
    <property type="match status" value="1"/>
</dbReference>
<dbReference type="AlphaFoldDB" id="A0A9W6LIE8"/>
<sequence length="188" mass="20319">MAGSTAHVAGLLAEAFLEIPTAVWLIDDPADRLAAMEGQFAMLVEHADAHGGVLTAGSDGAVVWFDRTKEVPPIPDYDERLRAACGKHYEGFAELDWIMDEHHPAEPHNYVALVGVRADARGRGIASDLLRRHHERLDATGTPAYLEAVSLQTASLYASLGYRPHGEPFRIGEGGPPLHPMWRPAGAA</sequence>
<dbReference type="Pfam" id="PF13508">
    <property type="entry name" value="Acetyltransf_7"/>
    <property type="match status" value="1"/>
</dbReference>
<dbReference type="RefSeq" id="WP_270118097.1">
    <property type="nucleotide sequence ID" value="NZ_BAAAOL010000007.1"/>
</dbReference>
<name>A0A9W6LIE8_9ACTN</name>